<evidence type="ECO:0000256" key="1">
    <source>
        <dbReference type="SAM" id="SignalP"/>
    </source>
</evidence>
<sequence length="222" mass="23945">MSAAKPCIVKGFLFIAAIFFCNVSLVHAQNTTPAINPKIMYIHEGKAVSGWGFQLGDPENWSTPVDATRKATSASGKISVEPTDKAGQGDAIKISWSPRKEVKGVIALYGSAIDLSNFKNEGALALDIRLDMKPNKDVTFGMDCGWPCRSEIHLGKTLKDLPKDQWTTVPIPLNCLLKDGFDISKVNGPFVISTDGKLGISIAEVRLLRLPDGEKGCATEAK</sequence>
<proteinExistence type="predicted"/>
<evidence type="ECO:0000313" key="4">
    <source>
        <dbReference type="Proteomes" id="UP000619761"/>
    </source>
</evidence>
<dbReference type="InterPro" id="IPR008979">
    <property type="entry name" value="Galactose-bd-like_sf"/>
</dbReference>
<protein>
    <recommendedName>
        <fullName evidence="2">ExoP galactose-binding-like domain-containing protein</fullName>
    </recommendedName>
</protein>
<keyword evidence="4" id="KW-1185">Reference proteome</keyword>
<dbReference type="Pfam" id="PF18559">
    <property type="entry name" value="Exop_C"/>
    <property type="match status" value="1"/>
</dbReference>
<feature type="signal peptide" evidence="1">
    <location>
        <begin position="1"/>
        <end position="28"/>
    </location>
</feature>
<accession>A0ABQ3B6K4</accession>
<dbReference type="Proteomes" id="UP000619761">
    <property type="component" value="Unassembled WGS sequence"/>
</dbReference>
<dbReference type="EMBL" id="BMYZ01000002">
    <property type="protein sequence ID" value="GGY77455.1"/>
    <property type="molecule type" value="Genomic_DNA"/>
</dbReference>
<dbReference type="Gene3D" id="2.60.120.430">
    <property type="entry name" value="Galactose-binding lectin"/>
    <property type="match status" value="1"/>
</dbReference>
<evidence type="ECO:0000259" key="2">
    <source>
        <dbReference type="Pfam" id="PF18559"/>
    </source>
</evidence>
<keyword evidence="1" id="KW-0732">Signal</keyword>
<dbReference type="SUPFAM" id="SSF49785">
    <property type="entry name" value="Galactose-binding domain-like"/>
    <property type="match status" value="1"/>
</dbReference>
<evidence type="ECO:0000313" key="3">
    <source>
        <dbReference type="EMBL" id="GGY77455.1"/>
    </source>
</evidence>
<reference evidence="4" key="1">
    <citation type="journal article" date="2019" name="Int. J. Syst. Evol. Microbiol.">
        <title>The Global Catalogue of Microorganisms (GCM) 10K type strain sequencing project: providing services to taxonomists for standard genome sequencing and annotation.</title>
        <authorList>
            <consortium name="The Broad Institute Genomics Platform"/>
            <consortium name="The Broad Institute Genome Sequencing Center for Infectious Disease"/>
            <person name="Wu L."/>
            <person name="Ma J."/>
        </authorList>
    </citation>
    <scope>NUCLEOTIDE SEQUENCE [LARGE SCALE GENOMIC DNA]</scope>
    <source>
        <strain evidence="4">KCTC 32239</strain>
    </source>
</reference>
<feature type="domain" description="ExoP galactose-binding-like" evidence="2">
    <location>
        <begin position="51"/>
        <end position="207"/>
    </location>
</feature>
<comment type="caution">
    <text evidence="3">The sequence shown here is derived from an EMBL/GenBank/DDBJ whole genome shotgun (WGS) entry which is preliminary data.</text>
</comment>
<gene>
    <name evidence="3" type="ORF">GCM10011613_22510</name>
</gene>
<name>A0ABQ3B6K4_9GAMM</name>
<organism evidence="3 4">
    <name type="scientific">Cellvibrio zantedeschiae</name>
    <dbReference type="NCBI Taxonomy" id="1237077"/>
    <lineage>
        <taxon>Bacteria</taxon>
        <taxon>Pseudomonadati</taxon>
        <taxon>Pseudomonadota</taxon>
        <taxon>Gammaproteobacteria</taxon>
        <taxon>Cellvibrionales</taxon>
        <taxon>Cellvibrionaceae</taxon>
        <taxon>Cellvibrio</taxon>
    </lineage>
</organism>
<feature type="chain" id="PRO_5046456749" description="ExoP galactose-binding-like domain-containing protein" evidence="1">
    <location>
        <begin position="29"/>
        <end position="222"/>
    </location>
</feature>
<dbReference type="InterPro" id="IPR041443">
    <property type="entry name" value="Exop_C"/>
</dbReference>
<dbReference type="RefSeq" id="WP_189418661.1">
    <property type="nucleotide sequence ID" value="NZ_BMYZ01000002.1"/>
</dbReference>